<accession>A0A3P6QPW7</accession>
<evidence type="ECO:0000256" key="1">
    <source>
        <dbReference type="ARBA" id="ARBA00005594"/>
    </source>
</evidence>
<dbReference type="Proteomes" id="UP000281553">
    <property type="component" value="Unassembled WGS sequence"/>
</dbReference>
<dbReference type="GO" id="GO:0004823">
    <property type="term" value="F:leucine-tRNA ligase activity"/>
    <property type="evidence" value="ECO:0007669"/>
    <property type="project" value="InterPro"/>
</dbReference>
<protein>
    <submittedName>
        <fullName evidence="2">Uncharacterized protein</fullName>
    </submittedName>
</protein>
<dbReference type="AlphaFoldDB" id="A0A3P6QPW7"/>
<comment type="similarity">
    <text evidence="1">Belongs to the class-I aminoacyl-tRNA synthetase family.</text>
</comment>
<dbReference type="Gene3D" id="3.40.50.620">
    <property type="entry name" value="HUPs"/>
    <property type="match status" value="1"/>
</dbReference>
<dbReference type="SUPFAM" id="SSF52374">
    <property type="entry name" value="Nucleotidylyl transferase"/>
    <property type="match status" value="1"/>
</dbReference>
<keyword evidence="3" id="KW-1185">Reference proteome</keyword>
<proteinExistence type="inferred from homology"/>
<dbReference type="GO" id="GO:0005524">
    <property type="term" value="F:ATP binding"/>
    <property type="evidence" value="ECO:0007669"/>
    <property type="project" value="InterPro"/>
</dbReference>
<dbReference type="InterPro" id="IPR014729">
    <property type="entry name" value="Rossmann-like_a/b/a_fold"/>
</dbReference>
<evidence type="ECO:0000313" key="2">
    <source>
        <dbReference type="EMBL" id="VDK52382.1"/>
    </source>
</evidence>
<sequence length="107" mass="12413">MSPAVWDYIFLGKGDPAKLAAETYTTATVDSLRRLRREFLYWYPVDLHVSGKDLLSNHLTYYLYNHVAMWPKEPKMWPVGVRANGLLLLNSEKVRDAVRFWLGISVL</sequence>
<name>A0A3P6QPW7_DIBLA</name>
<dbReference type="OrthoDB" id="10249672at2759"/>
<dbReference type="GO" id="GO:0006429">
    <property type="term" value="P:leucyl-tRNA aminoacylation"/>
    <property type="evidence" value="ECO:0007669"/>
    <property type="project" value="InterPro"/>
</dbReference>
<gene>
    <name evidence="2" type="ORF">DILT_LOCUS1904</name>
</gene>
<dbReference type="EMBL" id="UYRU01016870">
    <property type="protein sequence ID" value="VDK52382.1"/>
    <property type="molecule type" value="Genomic_DNA"/>
</dbReference>
<dbReference type="PANTHER" id="PTHR45794">
    <property type="entry name" value="LEUCYL-TRNA SYNTHETASE"/>
    <property type="match status" value="1"/>
</dbReference>
<evidence type="ECO:0000313" key="3">
    <source>
        <dbReference type="Proteomes" id="UP000281553"/>
    </source>
</evidence>
<organism evidence="2 3">
    <name type="scientific">Dibothriocephalus latus</name>
    <name type="common">Fish tapeworm</name>
    <name type="synonym">Diphyllobothrium latum</name>
    <dbReference type="NCBI Taxonomy" id="60516"/>
    <lineage>
        <taxon>Eukaryota</taxon>
        <taxon>Metazoa</taxon>
        <taxon>Spiralia</taxon>
        <taxon>Lophotrochozoa</taxon>
        <taxon>Platyhelminthes</taxon>
        <taxon>Cestoda</taxon>
        <taxon>Eucestoda</taxon>
        <taxon>Diphyllobothriidea</taxon>
        <taxon>Diphyllobothriidae</taxon>
        <taxon>Dibothriocephalus</taxon>
    </lineage>
</organism>
<dbReference type="PANTHER" id="PTHR45794:SF1">
    <property type="entry name" value="LEUCINE--TRNA LIGASE, CYTOPLASMIC"/>
    <property type="match status" value="1"/>
</dbReference>
<dbReference type="InterPro" id="IPR004493">
    <property type="entry name" value="Leu-tRNA-synth_Ia_arc/euk"/>
</dbReference>
<reference evidence="2 3" key="1">
    <citation type="submission" date="2018-11" db="EMBL/GenBank/DDBJ databases">
        <authorList>
            <consortium name="Pathogen Informatics"/>
        </authorList>
    </citation>
    <scope>NUCLEOTIDE SEQUENCE [LARGE SCALE GENOMIC DNA]</scope>
</reference>